<dbReference type="InterPro" id="IPR002110">
    <property type="entry name" value="Ankyrin_rpt"/>
</dbReference>
<gene>
    <name evidence="4" type="ORF">SNE40_006004</name>
</gene>
<keyword evidence="2 3" id="KW-0040">ANK repeat</keyword>
<evidence type="ECO:0000313" key="5">
    <source>
        <dbReference type="Proteomes" id="UP001347796"/>
    </source>
</evidence>
<evidence type="ECO:0000256" key="2">
    <source>
        <dbReference type="ARBA" id="ARBA00023043"/>
    </source>
</evidence>
<keyword evidence="5" id="KW-1185">Reference proteome</keyword>
<proteinExistence type="predicted"/>
<evidence type="ECO:0000256" key="1">
    <source>
        <dbReference type="ARBA" id="ARBA00022737"/>
    </source>
</evidence>
<dbReference type="PROSITE" id="PS50088">
    <property type="entry name" value="ANK_REPEAT"/>
    <property type="match status" value="1"/>
</dbReference>
<dbReference type="AlphaFoldDB" id="A0AAN8K8Q4"/>
<reference evidence="4 5" key="1">
    <citation type="submission" date="2024-01" db="EMBL/GenBank/DDBJ databases">
        <title>The genome of the rayed Mediterranean limpet Patella caerulea (Linnaeus, 1758).</title>
        <authorList>
            <person name="Anh-Thu Weber A."/>
            <person name="Halstead-Nussloch G."/>
        </authorList>
    </citation>
    <scope>NUCLEOTIDE SEQUENCE [LARGE SCALE GENOMIC DNA]</scope>
    <source>
        <strain evidence="4">AATW-2023a</strain>
        <tissue evidence="4">Whole specimen</tissue>
    </source>
</reference>
<evidence type="ECO:0000313" key="4">
    <source>
        <dbReference type="EMBL" id="KAK6186724.1"/>
    </source>
</evidence>
<dbReference type="Proteomes" id="UP001347796">
    <property type="component" value="Unassembled WGS sequence"/>
</dbReference>
<dbReference type="PANTHER" id="PTHR24180:SF45">
    <property type="entry name" value="POLY [ADP-RIBOSE] POLYMERASE TANKYRASE"/>
    <property type="match status" value="1"/>
</dbReference>
<sequence length="133" mass="14538">MLFLLEHGADGNAVDRDGATALILVIQYHSDNIDRCIKLITSLIKHGADIRQTNKLGVTPLMTAVQKATHTDIVQLVLRHEDNVNSIDDNGLSACRYCFQVSNYMACKAALNNFQMLVESGANIVSNGVKLPL</sequence>
<dbReference type="Gene3D" id="1.25.40.20">
    <property type="entry name" value="Ankyrin repeat-containing domain"/>
    <property type="match status" value="1"/>
</dbReference>
<dbReference type="InterPro" id="IPR036770">
    <property type="entry name" value="Ankyrin_rpt-contain_sf"/>
</dbReference>
<comment type="caution">
    <text evidence="4">The sequence shown here is derived from an EMBL/GenBank/DDBJ whole genome shotgun (WGS) entry which is preliminary data.</text>
</comment>
<accession>A0AAN8K8Q4</accession>
<name>A0AAN8K8Q4_PATCE</name>
<dbReference type="SMART" id="SM00248">
    <property type="entry name" value="ANK"/>
    <property type="match status" value="2"/>
</dbReference>
<protein>
    <submittedName>
        <fullName evidence="4">Uncharacterized protein</fullName>
    </submittedName>
</protein>
<keyword evidence="1" id="KW-0677">Repeat</keyword>
<dbReference type="EMBL" id="JAZGQO010000005">
    <property type="protein sequence ID" value="KAK6186724.1"/>
    <property type="molecule type" value="Genomic_DNA"/>
</dbReference>
<dbReference type="Pfam" id="PF12796">
    <property type="entry name" value="Ank_2"/>
    <property type="match status" value="1"/>
</dbReference>
<dbReference type="PANTHER" id="PTHR24180">
    <property type="entry name" value="CYCLIN-DEPENDENT KINASE INHIBITOR 2C-RELATED"/>
    <property type="match status" value="1"/>
</dbReference>
<dbReference type="InterPro" id="IPR051637">
    <property type="entry name" value="Ank_repeat_dom-contain_49"/>
</dbReference>
<feature type="repeat" description="ANK" evidence="3">
    <location>
        <begin position="56"/>
        <end position="89"/>
    </location>
</feature>
<organism evidence="4 5">
    <name type="scientific">Patella caerulea</name>
    <name type="common">Rayed Mediterranean limpet</name>
    <dbReference type="NCBI Taxonomy" id="87958"/>
    <lineage>
        <taxon>Eukaryota</taxon>
        <taxon>Metazoa</taxon>
        <taxon>Spiralia</taxon>
        <taxon>Lophotrochozoa</taxon>
        <taxon>Mollusca</taxon>
        <taxon>Gastropoda</taxon>
        <taxon>Patellogastropoda</taxon>
        <taxon>Patelloidea</taxon>
        <taxon>Patellidae</taxon>
        <taxon>Patella</taxon>
    </lineage>
</organism>
<evidence type="ECO:0000256" key="3">
    <source>
        <dbReference type="PROSITE-ProRule" id="PRU00023"/>
    </source>
</evidence>
<dbReference type="SUPFAM" id="SSF48403">
    <property type="entry name" value="Ankyrin repeat"/>
    <property type="match status" value="1"/>
</dbReference>